<keyword evidence="7" id="KW-1185">Reference proteome</keyword>
<keyword evidence="3" id="KW-0520">NAD</keyword>
<gene>
    <name evidence="6" type="ORF">M23134_05456</name>
</gene>
<keyword evidence="4" id="KW-0862">Zinc</keyword>
<evidence type="ECO:0000256" key="1">
    <source>
        <dbReference type="ARBA" id="ARBA00012928"/>
    </source>
</evidence>
<dbReference type="Pfam" id="PF02146">
    <property type="entry name" value="SIR2"/>
    <property type="match status" value="1"/>
</dbReference>
<dbReference type="AlphaFoldDB" id="A1ZHW6"/>
<dbReference type="PROSITE" id="PS50305">
    <property type="entry name" value="SIRTUIN"/>
    <property type="match status" value="1"/>
</dbReference>
<keyword evidence="6" id="KW-0378">Hydrolase</keyword>
<evidence type="ECO:0000256" key="4">
    <source>
        <dbReference type="PROSITE-ProRule" id="PRU00236"/>
    </source>
</evidence>
<organism evidence="6 7">
    <name type="scientific">Microscilla marina ATCC 23134</name>
    <dbReference type="NCBI Taxonomy" id="313606"/>
    <lineage>
        <taxon>Bacteria</taxon>
        <taxon>Pseudomonadati</taxon>
        <taxon>Bacteroidota</taxon>
        <taxon>Cytophagia</taxon>
        <taxon>Cytophagales</taxon>
        <taxon>Microscillaceae</taxon>
        <taxon>Microscilla</taxon>
    </lineage>
</organism>
<dbReference type="SUPFAM" id="SSF52467">
    <property type="entry name" value="DHS-like NAD/FAD-binding domain"/>
    <property type="match status" value="1"/>
</dbReference>
<dbReference type="Gene3D" id="3.30.1600.10">
    <property type="entry name" value="SIR2/SIRT2 'Small Domain"/>
    <property type="match status" value="1"/>
</dbReference>
<dbReference type="EMBL" id="AAWS01000008">
    <property type="protein sequence ID" value="EAY30123.1"/>
    <property type="molecule type" value="Genomic_DNA"/>
</dbReference>
<sequence length="279" mass="31461">MISSELRAYLHEFAANDQAKMVVLTGAGISAESGIPTFRGKEGYWKIGSVNYQPQEIGTMKMFKQNPQEVWKWYLFRHTVCNNSQPNPGHYAVAEMEKILGGKRFTLVTQNVDGLHFRAGSTFKNTLLIHGDLTHVRCSKDSCDTELLPFPEGIAPKTRESAISLEEWERLRCPSCGALTRPHVLWFDEYYNEKYYKYETALHKNREADLLIVVGTSGATNLPNKMYYNALNNNKQIVVVNLDSSIFSRTLEANQTGHVLLGKSGEILPEILAAIKDTI</sequence>
<dbReference type="Gene3D" id="3.40.50.1220">
    <property type="entry name" value="TPP-binding domain"/>
    <property type="match status" value="1"/>
</dbReference>
<dbReference type="InterPro" id="IPR050134">
    <property type="entry name" value="NAD-dep_sirtuin_deacylases"/>
</dbReference>
<dbReference type="GO" id="GO:0046872">
    <property type="term" value="F:metal ion binding"/>
    <property type="evidence" value="ECO:0007669"/>
    <property type="project" value="UniProtKB-KW"/>
</dbReference>
<feature type="binding site" evidence="4">
    <location>
        <position position="143"/>
    </location>
    <ligand>
        <name>Zn(2+)</name>
        <dbReference type="ChEBI" id="CHEBI:29105"/>
    </ligand>
</feature>
<evidence type="ECO:0000313" key="7">
    <source>
        <dbReference type="Proteomes" id="UP000004095"/>
    </source>
</evidence>
<dbReference type="InterPro" id="IPR026590">
    <property type="entry name" value="Ssirtuin_cat_dom"/>
</dbReference>
<dbReference type="PANTHER" id="PTHR11085:SF10">
    <property type="entry name" value="NAD-DEPENDENT PROTEIN DEACYLASE SIRTUIN-5, MITOCHONDRIAL-RELATED"/>
    <property type="match status" value="1"/>
</dbReference>
<dbReference type="PANTHER" id="PTHR11085">
    <property type="entry name" value="NAD-DEPENDENT PROTEIN DEACYLASE SIRTUIN-5, MITOCHONDRIAL-RELATED"/>
    <property type="match status" value="1"/>
</dbReference>
<name>A1ZHW6_MICM2</name>
<dbReference type="eggNOG" id="COG0846">
    <property type="taxonomic scope" value="Bacteria"/>
</dbReference>
<dbReference type="GO" id="GO:0070403">
    <property type="term" value="F:NAD+ binding"/>
    <property type="evidence" value="ECO:0007669"/>
    <property type="project" value="InterPro"/>
</dbReference>
<feature type="binding site" evidence="4">
    <location>
        <position position="138"/>
    </location>
    <ligand>
        <name>Zn(2+)</name>
        <dbReference type="ChEBI" id="CHEBI:29105"/>
    </ligand>
</feature>
<keyword evidence="4" id="KW-0479">Metal-binding</keyword>
<dbReference type="RefSeq" id="WP_002695722.1">
    <property type="nucleotide sequence ID" value="NZ_AAWS01000008.1"/>
</dbReference>
<accession>A1ZHW6</accession>
<protein>
    <recommendedName>
        <fullName evidence="1">protein acetyllysine N-acetyltransferase</fullName>
        <ecNumber evidence="1">2.3.1.286</ecNumber>
    </recommendedName>
</protein>
<dbReference type="GO" id="GO:0016787">
    <property type="term" value="F:hydrolase activity"/>
    <property type="evidence" value="ECO:0007669"/>
    <property type="project" value="UniProtKB-KW"/>
</dbReference>
<comment type="caution">
    <text evidence="6">The sequence shown here is derived from an EMBL/GenBank/DDBJ whole genome shotgun (WGS) entry which is preliminary data.</text>
</comment>
<keyword evidence="2" id="KW-0808">Transferase</keyword>
<proteinExistence type="predicted"/>
<dbReference type="EC" id="2.3.1.286" evidence="1"/>
<feature type="binding site" evidence="4">
    <location>
        <position position="176"/>
    </location>
    <ligand>
        <name>Zn(2+)</name>
        <dbReference type="ChEBI" id="CHEBI:29105"/>
    </ligand>
</feature>
<reference evidence="6 7" key="1">
    <citation type="submission" date="2007-01" db="EMBL/GenBank/DDBJ databases">
        <authorList>
            <person name="Haygood M."/>
            <person name="Podell S."/>
            <person name="Anderson C."/>
            <person name="Hopkinson B."/>
            <person name="Roe K."/>
            <person name="Barbeau K."/>
            <person name="Gaasterland T."/>
            <person name="Ferriera S."/>
            <person name="Johnson J."/>
            <person name="Kravitz S."/>
            <person name="Beeson K."/>
            <person name="Sutton G."/>
            <person name="Rogers Y.-H."/>
            <person name="Friedman R."/>
            <person name="Frazier M."/>
            <person name="Venter J.C."/>
        </authorList>
    </citation>
    <scope>NUCLEOTIDE SEQUENCE [LARGE SCALE GENOMIC DNA]</scope>
    <source>
        <strain evidence="6 7">ATCC 23134</strain>
    </source>
</reference>
<evidence type="ECO:0000313" key="6">
    <source>
        <dbReference type="EMBL" id="EAY30123.1"/>
    </source>
</evidence>
<dbReference type="Proteomes" id="UP000004095">
    <property type="component" value="Unassembled WGS sequence"/>
</dbReference>
<evidence type="ECO:0000256" key="2">
    <source>
        <dbReference type="ARBA" id="ARBA00022679"/>
    </source>
</evidence>
<dbReference type="InterPro" id="IPR003000">
    <property type="entry name" value="Sirtuin"/>
</dbReference>
<dbReference type="InterPro" id="IPR029035">
    <property type="entry name" value="DHS-like_NAD/FAD-binding_dom"/>
</dbReference>
<feature type="active site" description="Proton acceptor" evidence="4">
    <location>
        <position position="130"/>
    </location>
</feature>
<feature type="binding site" evidence="4">
    <location>
        <position position="173"/>
    </location>
    <ligand>
        <name>Zn(2+)</name>
        <dbReference type="ChEBI" id="CHEBI:29105"/>
    </ligand>
</feature>
<dbReference type="GO" id="GO:0017136">
    <property type="term" value="F:histone deacetylase activity, NAD-dependent"/>
    <property type="evidence" value="ECO:0007669"/>
    <property type="project" value="TreeGrafter"/>
</dbReference>
<dbReference type="OrthoDB" id="9800582at2"/>
<evidence type="ECO:0000256" key="3">
    <source>
        <dbReference type="ARBA" id="ARBA00023027"/>
    </source>
</evidence>
<dbReference type="InterPro" id="IPR026591">
    <property type="entry name" value="Sirtuin_cat_small_dom_sf"/>
</dbReference>
<evidence type="ECO:0000259" key="5">
    <source>
        <dbReference type="PROSITE" id="PS50305"/>
    </source>
</evidence>
<feature type="domain" description="Deacetylase sirtuin-type" evidence="5">
    <location>
        <begin position="1"/>
        <end position="279"/>
    </location>
</feature>